<dbReference type="RefSeq" id="XP_026599515.1">
    <property type="nucleotide sequence ID" value="XM_026751783.1"/>
</dbReference>
<keyword evidence="1" id="KW-0732">Signal</keyword>
<accession>A0A3D8QRA7</accession>
<dbReference type="EMBL" id="PVWQ01000014">
    <property type="protein sequence ID" value="RDW64356.1"/>
    <property type="molecule type" value="Genomic_DNA"/>
</dbReference>
<evidence type="ECO:0008006" key="4">
    <source>
        <dbReference type="Google" id="ProtNLM"/>
    </source>
</evidence>
<feature type="chain" id="PRO_5017732066" description="AttH domain-containing protein" evidence="1">
    <location>
        <begin position="22"/>
        <end position="348"/>
    </location>
</feature>
<dbReference type="Proteomes" id="UP000256690">
    <property type="component" value="Unassembled WGS sequence"/>
</dbReference>
<evidence type="ECO:0000313" key="3">
    <source>
        <dbReference type="Proteomes" id="UP000256690"/>
    </source>
</evidence>
<dbReference type="STRING" id="1810919.A0A3D8QRA7"/>
<dbReference type="AlphaFoldDB" id="A0A3D8QRA7"/>
<organism evidence="2 3">
    <name type="scientific">Aspergillus mulundensis</name>
    <dbReference type="NCBI Taxonomy" id="1810919"/>
    <lineage>
        <taxon>Eukaryota</taxon>
        <taxon>Fungi</taxon>
        <taxon>Dikarya</taxon>
        <taxon>Ascomycota</taxon>
        <taxon>Pezizomycotina</taxon>
        <taxon>Eurotiomycetes</taxon>
        <taxon>Eurotiomycetidae</taxon>
        <taxon>Eurotiales</taxon>
        <taxon>Aspergillaceae</taxon>
        <taxon>Aspergillus</taxon>
        <taxon>Aspergillus subgen. Nidulantes</taxon>
    </lineage>
</organism>
<gene>
    <name evidence="2" type="ORF">DSM5745_09767</name>
</gene>
<sequence length="348" mass="37781">MAIAALVAFFLCLQGLRLAAAQSLNSIASAINNLPVLYDTSDIRLVKASHGLDSFWASSFIRTTDNRRFLVSANVIIQNGAAIQRAGILSLDDPLSTFPRNYLGLVLADGSDGTAELFNITTHDGRFSMETISNSNSAAEAFPSMRIFSALPDTEFDIDINMHGPAILNAGLGSFQWGGGIEHQISLPAARPSGTLVVGNKTLTIDSRNSLTWYDRQWGPTLPDGFTWFGLYVAGPDNSQCYLSVWNWQDSIDGDKAFVTIQNKRASGNTVIPIAAFEASDTLVFNSPASGRAYPLQYTVTLGDGKKFRVKSFRPDQEYVMDGSTYGFYSGYVEVDGDYTGFGVIDIP</sequence>
<dbReference type="InterPro" id="IPR053112">
    <property type="entry name" value="Fungal_Dehydratase/Hydratase"/>
</dbReference>
<dbReference type="PANTHER" id="PTHR40617">
    <property type="entry name" value="TERPENE CYCLASE ASQC"/>
    <property type="match status" value="1"/>
</dbReference>
<dbReference type="PANTHER" id="PTHR40617:SF1">
    <property type="entry name" value="ATTH DOMAIN-CONTAINING PROTEIN-RELATED"/>
    <property type="match status" value="1"/>
</dbReference>
<dbReference type="Gene3D" id="2.40.370.10">
    <property type="entry name" value="AttH-like domain"/>
    <property type="match status" value="2"/>
</dbReference>
<name>A0A3D8QRA7_9EURO</name>
<dbReference type="GeneID" id="38120137"/>
<feature type="signal peptide" evidence="1">
    <location>
        <begin position="1"/>
        <end position="21"/>
    </location>
</feature>
<reference evidence="2 3" key="1">
    <citation type="journal article" date="2018" name="IMA Fungus">
        <title>IMA Genome-F 9: Draft genome sequence of Annulohypoxylon stygium, Aspergillus mulundensis, Berkeleyomyces basicola (syn. Thielaviopsis basicola), Ceratocystis smalleyi, two Cercospora beticola strains, Coleophoma cylindrospora, Fusarium fracticaudum, Phialophora cf. hyalina, and Morchella septimelata.</title>
        <authorList>
            <person name="Wingfield B.D."/>
            <person name="Bills G.F."/>
            <person name="Dong Y."/>
            <person name="Huang W."/>
            <person name="Nel W.J."/>
            <person name="Swalarsk-Parry B.S."/>
            <person name="Vaghefi N."/>
            <person name="Wilken P.M."/>
            <person name="An Z."/>
            <person name="de Beer Z.W."/>
            <person name="De Vos L."/>
            <person name="Chen L."/>
            <person name="Duong T.A."/>
            <person name="Gao Y."/>
            <person name="Hammerbacher A."/>
            <person name="Kikkert J.R."/>
            <person name="Li Y."/>
            <person name="Li H."/>
            <person name="Li K."/>
            <person name="Li Q."/>
            <person name="Liu X."/>
            <person name="Ma X."/>
            <person name="Naidoo K."/>
            <person name="Pethybridge S.J."/>
            <person name="Sun J."/>
            <person name="Steenkamp E.T."/>
            <person name="van der Nest M.A."/>
            <person name="van Wyk S."/>
            <person name="Wingfield M.J."/>
            <person name="Xiong C."/>
            <person name="Yue Q."/>
            <person name="Zhang X."/>
        </authorList>
    </citation>
    <scope>NUCLEOTIDE SEQUENCE [LARGE SCALE GENOMIC DNA]</scope>
    <source>
        <strain evidence="2 3">DSM 5745</strain>
    </source>
</reference>
<comment type="caution">
    <text evidence="2">The sequence shown here is derived from an EMBL/GenBank/DDBJ whole genome shotgun (WGS) entry which is preliminary data.</text>
</comment>
<keyword evidence="3" id="KW-1185">Reference proteome</keyword>
<dbReference type="InterPro" id="IPR023374">
    <property type="entry name" value="AttH-like_dom_sf"/>
</dbReference>
<dbReference type="SUPFAM" id="SSF159245">
    <property type="entry name" value="AttH-like"/>
    <property type="match status" value="1"/>
</dbReference>
<evidence type="ECO:0000313" key="2">
    <source>
        <dbReference type="EMBL" id="RDW64356.1"/>
    </source>
</evidence>
<protein>
    <recommendedName>
        <fullName evidence="4">AttH domain-containing protein</fullName>
    </recommendedName>
</protein>
<proteinExistence type="predicted"/>
<evidence type="ECO:0000256" key="1">
    <source>
        <dbReference type="SAM" id="SignalP"/>
    </source>
</evidence>
<dbReference type="OrthoDB" id="5295747at2759"/>